<feature type="region of interest" description="Disordered" evidence="1">
    <location>
        <begin position="425"/>
        <end position="461"/>
    </location>
</feature>
<sequence>MARWFRLFEKKRGNRRTGSERIAGLWEAGFFANLFLLGCLGFWLVLRFLLLPEWRSGKDFLPVPCKVLETRLGTTLREGQTLYRPEVCIEYRVGERVYRLWTYDIHTVRGNGYSVDRRHAERCLNDYRVGESRTAWYDPTNPEIAVLERGFRWWTWLVLLIPFSFVVLGAGGVSYHVWRWGKSVERLAVQGKPLALSLSANPDAALFPFVPEIPSGIQQPGEHLPYRLPVLGTPSRALMGWLGAALFWNGSVLALALAVYHSGKFDWSFTLFLIPCLMIGLTLVAAFFRQWMVTTAIGQTIVEISDFPLICGQRYRVYLKQTGWLKMNWLEMLIVCEEEATFQHGTNTRRETRRIWQKTLARHEKFDIFHSVPFEIETEIEIPSGMMHSFRSPHNEVRWRLCVRGSAQDWPVFERIFPLVVLPEPSRKSDTASWPRRPVQATSMGGATSSEGTSHDNSETV</sequence>
<feature type="domain" description="DUF3592" evidence="3">
    <location>
        <begin position="63"/>
        <end position="151"/>
    </location>
</feature>
<evidence type="ECO:0000313" key="5">
    <source>
        <dbReference type="Proteomes" id="UP000215086"/>
    </source>
</evidence>
<evidence type="ECO:0000313" key="4">
    <source>
        <dbReference type="EMBL" id="ASV76420.1"/>
    </source>
</evidence>
<proteinExistence type="predicted"/>
<dbReference type="RefSeq" id="WP_095416209.1">
    <property type="nucleotide sequence ID" value="NZ_CP018477.1"/>
</dbReference>
<dbReference type="OrthoDB" id="239334at2"/>
<feature type="transmembrane region" description="Helical" evidence="2">
    <location>
        <begin position="153"/>
        <end position="178"/>
    </location>
</feature>
<feature type="compositionally biased region" description="Polar residues" evidence="1">
    <location>
        <begin position="440"/>
        <end position="452"/>
    </location>
</feature>
<keyword evidence="2" id="KW-0812">Transmembrane</keyword>
<dbReference type="Proteomes" id="UP000215086">
    <property type="component" value="Chromosome"/>
</dbReference>
<dbReference type="KEGG" id="ttf:THTE_3819"/>
<name>A0A286RKE4_9BACT</name>
<feature type="transmembrane region" description="Helical" evidence="2">
    <location>
        <begin position="21"/>
        <end position="46"/>
    </location>
</feature>
<gene>
    <name evidence="4" type="ORF">THTE_3819</name>
</gene>
<keyword evidence="2" id="KW-1133">Transmembrane helix</keyword>
<organism evidence="4 5">
    <name type="scientific">Thermogutta terrifontis</name>
    <dbReference type="NCBI Taxonomy" id="1331910"/>
    <lineage>
        <taxon>Bacteria</taxon>
        <taxon>Pseudomonadati</taxon>
        <taxon>Planctomycetota</taxon>
        <taxon>Planctomycetia</taxon>
        <taxon>Pirellulales</taxon>
        <taxon>Thermoguttaceae</taxon>
        <taxon>Thermogutta</taxon>
    </lineage>
</organism>
<feature type="transmembrane region" description="Helical" evidence="2">
    <location>
        <begin position="237"/>
        <end position="261"/>
    </location>
</feature>
<dbReference type="InterPro" id="IPR021994">
    <property type="entry name" value="DUF3592"/>
</dbReference>
<feature type="transmembrane region" description="Helical" evidence="2">
    <location>
        <begin position="267"/>
        <end position="288"/>
    </location>
</feature>
<dbReference type="EMBL" id="CP018477">
    <property type="protein sequence ID" value="ASV76420.1"/>
    <property type="molecule type" value="Genomic_DNA"/>
</dbReference>
<reference evidence="4 5" key="1">
    <citation type="journal article" name="Front. Microbiol.">
        <title>Sugar Metabolism of the First Thermophilic Planctomycete Thermogutta terrifontis: Comparative Genomic and Transcriptomic Approaches.</title>
        <authorList>
            <person name="Elcheninov A.G."/>
            <person name="Menzel P."/>
            <person name="Gudbergsdottir S.R."/>
            <person name="Slesarev A.I."/>
            <person name="Kadnikov V.V."/>
            <person name="Krogh A."/>
            <person name="Bonch-Osmolovskaya E.A."/>
            <person name="Peng X."/>
            <person name="Kublanov I.V."/>
        </authorList>
    </citation>
    <scope>NUCLEOTIDE SEQUENCE [LARGE SCALE GENOMIC DNA]</scope>
    <source>
        <strain evidence="4 5">R1</strain>
    </source>
</reference>
<dbReference type="AlphaFoldDB" id="A0A286RKE4"/>
<accession>A0A286RKE4</accession>
<evidence type="ECO:0000256" key="1">
    <source>
        <dbReference type="SAM" id="MobiDB-lite"/>
    </source>
</evidence>
<dbReference type="Pfam" id="PF12158">
    <property type="entry name" value="DUF3592"/>
    <property type="match status" value="1"/>
</dbReference>
<keyword evidence="2" id="KW-0472">Membrane</keyword>
<protein>
    <recommendedName>
        <fullName evidence="3">DUF3592 domain-containing protein</fullName>
    </recommendedName>
</protein>
<evidence type="ECO:0000256" key="2">
    <source>
        <dbReference type="SAM" id="Phobius"/>
    </source>
</evidence>
<keyword evidence="5" id="KW-1185">Reference proteome</keyword>
<evidence type="ECO:0000259" key="3">
    <source>
        <dbReference type="Pfam" id="PF12158"/>
    </source>
</evidence>